<evidence type="ECO:0000313" key="2">
    <source>
        <dbReference type="EMBL" id="TKC07303.1"/>
    </source>
</evidence>
<dbReference type="SUPFAM" id="SSF51695">
    <property type="entry name" value="PLC-like phosphodiesterases"/>
    <property type="match status" value="1"/>
</dbReference>
<dbReference type="EMBL" id="SWBQ01000002">
    <property type="protein sequence ID" value="TKC07303.1"/>
    <property type="molecule type" value="Genomic_DNA"/>
</dbReference>
<dbReference type="PROSITE" id="PS51704">
    <property type="entry name" value="GP_PDE"/>
    <property type="match status" value="1"/>
</dbReference>
<evidence type="ECO:0000259" key="1">
    <source>
        <dbReference type="PROSITE" id="PS51704"/>
    </source>
</evidence>
<dbReference type="AlphaFoldDB" id="A0A4U1CIR8"/>
<dbReference type="Gene3D" id="3.20.20.190">
    <property type="entry name" value="Phosphatidylinositol (PI) phosphodiesterase"/>
    <property type="match status" value="1"/>
</dbReference>
<dbReference type="OrthoDB" id="384721at2"/>
<dbReference type="PANTHER" id="PTHR46211">
    <property type="entry name" value="GLYCEROPHOSPHORYL DIESTER PHOSPHODIESTERASE"/>
    <property type="match status" value="1"/>
</dbReference>
<dbReference type="Proteomes" id="UP000307244">
    <property type="component" value="Unassembled WGS sequence"/>
</dbReference>
<comment type="caution">
    <text evidence="2">The sequence shown here is derived from an EMBL/GenBank/DDBJ whole genome shotgun (WGS) entry which is preliminary data.</text>
</comment>
<dbReference type="PANTHER" id="PTHR46211:SF14">
    <property type="entry name" value="GLYCEROPHOSPHODIESTER PHOSPHODIESTERASE"/>
    <property type="match status" value="1"/>
</dbReference>
<organism evidence="2 3">
    <name type="scientific">Pedobacter frigoris</name>
    <dbReference type="NCBI Taxonomy" id="2571272"/>
    <lineage>
        <taxon>Bacteria</taxon>
        <taxon>Pseudomonadati</taxon>
        <taxon>Bacteroidota</taxon>
        <taxon>Sphingobacteriia</taxon>
        <taxon>Sphingobacteriales</taxon>
        <taxon>Sphingobacteriaceae</taxon>
        <taxon>Pedobacter</taxon>
    </lineage>
</organism>
<gene>
    <name evidence="2" type="ORF">FA047_08590</name>
</gene>
<protein>
    <submittedName>
        <fullName evidence="2">Glycerophosphodiester phosphodiesterase</fullName>
    </submittedName>
</protein>
<accession>A0A4U1CIR8</accession>
<dbReference type="RefSeq" id="WP_136835557.1">
    <property type="nucleotide sequence ID" value="NZ_SWBQ01000002.1"/>
</dbReference>
<dbReference type="GO" id="GO:0006629">
    <property type="term" value="P:lipid metabolic process"/>
    <property type="evidence" value="ECO:0007669"/>
    <property type="project" value="InterPro"/>
</dbReference>
<reference evidence="2 3" key="1">
    <citation type="submission" date="2019-04" db="EMBL/GenBank/DDBJ databases">
        <title>Pedobacter sp. RP-3-15 sp. nov., isolated from Arctic soil.</title>
        <authorList>
            <person name="Dahal R.H."/>
            <person name="Kim D.-U."/>
        </authorList>
    </citation>
    <scope>NUCLEOTIDE SEQUENCE [LARGE SCALE GENOMIC DNA]</scope>
    <source>
        <strain evidence="2 3">RP-3-15</strain>
    </source>
</reference>
<dbReference type="InterPro" id="IPR030395">
    <property type="entry name" value="GP_PDE_dom"/>
</dbReference>
<keyword evidence="3" id="KW-1185">Reference proteome</keyword>
<name>A0A4U1CIR8_9SPHI</name>
<dbReference type="GO" id="GO:0008081">
    <property type="term" value="F:phosphoric diester hydrolase activity"/>
    <property type="evidence" value="ECO:0007669"/>
    <property type="project" value="InterPro"/>
</dbReference>
<dbReference type="InterPro" id="IPR017946">
    <property type="entry name" value="PLC-like_Pdiesterase_TIM-brl"/>
</dbReference>
<feature type="domain" description="GP-PDE" evidence="1">
    <location>
        <begin position="34"/>
        <end position="300"/>
    </location>
</feature>
<dbReference type="Pfam" id="PF03009">
    <property type="entry name" value="GDPD"/>
    <property type="match status" value="1"/>
</dbReference>
<proteinExistence type="predicted"/>
<dbReference type="PROSITE" id="PS51257">
    <property type="entry name" value="PROKAR_LIPOPROTEIN"/>
    <property type="match status" value="1"/>
</dbReference>
<evidence type="ECO:0000313" key="3">
    <source>
        <dbReference type="Proteomes" id="UP000307244"/>
    </source>
</evidence>
<sequence>MKYYIFLGFFGLISIAGCKSTYQQKNMQLSFPAFSAEAHRGGRGLMPENTIIAMIDAMKYPSITTLEMDTHITKDNQVVVTHDDYLSPGFMLTPEGKEIPASDAKKYAVFQMNYDLLKTFDIGTKVNSSFTLQKKTKTYIPLLSDLIDSVQQHIKLKNKKQFFYNIETKCDAKGDGIANPSPEVFVKLLMDVIEQKKITPYVVIQSFDKRTIQIINRKYPKVKTSFLISNKKSYEENIADLGYKPFIYSPEWKLVDANLINKAHADGVKVIPWTVNTKEDINHLKSLKVDGIISDYPNLF</sequence>